<protein>
    <submittedName>
        <fullName evidence="2">Uncharacterized protein</fullName>
    </submittedName>
</protein>
<evidence type="ECO:0000313" key="2">
    <source>
        <dbReference type="EMBL" id="GBL79081.1"/>
    </source>
</evidence>
<feature type="non-terminal residue" evidence="2">
    <location>
        <position position="1"/>
    </location>
</feature>
<name>A0A4Y2AGT9_ARAVE</name>
<sequence length="71" mass="7622">SADVVRKFVEGVPSQVSASSSGRGSKLRDPPQNSPRVSSCANKARKSNPTFPVNQISNQRSSDSDRYTGIQ</sequence>
<feature type="compositionally biased region" description="Basic and acidic residues" evidence="1">
    <location>
        <begin position="62"/>
        <end position="71"/>
    </location>
</feature>
<feature type="compositionally biased region" description="Polar residues" evidence="1">
    <location>
        <begin position="34"/>
        <end position="61"/>
    </location>
</feature>
<dbReference type="Proteomes" id="UP000499080">
    <property type="component" value="Unassembled WGS sequence"/>
</dbReference>
<accession>A0A4Y2AGT9</accession>
<evidence type="ECO:0000313" key="3">
    <source>
        <dbReference type="Proteomes" id="UP000499080"/>
    </source>
</evidence>
<feature type="region of interest" description="Disordered" evidence="1">
    <location>
        <begin position="1"/>
        <end position="71"/>
    </location>
</feature>
<proteinExistence type="predicted"/>
<gene>
    <name evidence="2" type="ORF">AVEN_245399_1</name>
</gene>
<comment type="caution">
    <text evidence="2">The sequence shown here is derived from an EMBL/GenBank/DDBJ whole genome shotgun (WGS) entry which is preliminary data.</text>
</comment>
<organism evidence="2 3">
    <name type="scientific">Araneus ventricosus</name>
    <name type="common">Orbweaver spider</name>
    <name type="synonym">Epeira ventricosa</name>
    <dbReference type="NCBI Taxonomy" id="182803"/>
    <lineage>
        <taxon>Eukaryota</taxon>
        <taxon>Metazoa</taxon>
        <taxon>Ecdysozoa</taxon>
        <taxon>Arthropoda</taxon>
        <taxon>Chelicerata</taxon>
        <taxon>Arachnida</taxon>
        <taxon>Araneae</taxon>
        <taxon>Araneomorphae</taxon>
        <taxon>Entelegynae</taxon>
        <taxon>Araneoidea</taxon>
        <taxon>Araneidae</taxon>
        <taxon>Araneus</taxon>
    </lineage>
</organism>
<dbReference type="AlphaFoldDB" id="A0A4Y2AGT9"/>
<keyword evidence="3" id="KW-1185">Reference proteome</keyword>
<reference evidence="2 3" key="1">
    <citation type="journal article" date="2019" name="Sci. Rep.">
        <title>Orb-weaving spider Araneus ventricosus genome elucidates the spidroin gene catalogue.</title>
        <authorList>
            <person name="Kono N."/>
            <person name="Nakamura H."/>
            <person name="Ohtoshi R."/>
            <person name="Moran D.A.P."/>
            <person name="Shinohara A."/>
            <person name="Yoshida Y."/>
            <person name="Fujiwara M."/>
            <person name="Mori M."/>
            <person name="Tomita M."/>
            <person name="Arakawa K."/>
        </authorList>
    </citation>
    <scope>NUCLEOTIDE SEQUENCE [LARGE SCALE GENOMIC DNA]</scope>
</reference>
<dbReference type="EMBL" id="BGPR01156473">
    <property type="protein sequence ID" value="GBL79081.1"/>
    <property type="molecule type" value="Genomic_DNA"/>
</dbReference>
<evidence type="ECO:0000256" key="1">
    <source>
        <dbReference type="SAM" id="MobiDB-lite"/>
    </source>
</evidence>
<feature type="compositionally biased region" description="Low complexity" evidence="1">
    <location>
        <begin position="11"/>
        <end position="24"/>
    </location>
</feature>